<accession>X8ANM0</accession>
<dbReference type="GO" id="GO:0016787">
    <property type="term" value="F:hydrolase activity"/>
    <property type="evidence" value="ECO:0007669"/>
    <property type="project" value="UniProtKB-KW"/>
</dbReference>
<dbReference type="SUPFAM" id="SSF53474">
    <property type="entry name" value="alpha/beta-Hydrolases"/>
    <property type="match status" value="1"/>
</dbReference>
<protein>
    <submittedName>
        <fullName evidence="2">S9 family peptidase domain protein</fullName>
        <ecNumber evidence="2">3.4.-.-</ecNumber>
    </submittedName>
</protein>
<name>X8ANM0_MYCXE</name>
<dbReference type="AlphaFoldDB" id="X8ANM0"/>
<feature type="region of interest" description="Disordered" evidence="1">
    <location>
        <begin position="32"/>
        <end position="53"/>
    </location>
</feature>
<comment type="caution">
    <text evidence="2">The sequence shown here is derived from an EMBL/GenBank/DDBJ whole genome shotgun (WGS) entry which is preliminary data.</text>
</comment>
<evidence type="ECO:0000256" key="1">
    <source>
        <dbReference type="SAM" id="MobiDB-lite"/>
    </source>
</evidence>
<organism evidence="2">
    <name type="scientific">Mycobacterium xenopi 4042</name>
    <dbReference type="NCBI Taxonomy" id="1299334"/>
    <lineage>
        <taxon>Bacteria</taxon>
        <taxon>Bacillati</taxon>
        <taxon>Actinomycetota</taxon>
        <taxon>Actinomycetes</taxon>
        <taxon>Mycobacteriales</taxon>
        <taxon>Mycobacteriaceae</taxon>
        <taxon>Mycobacterium</taxon>
    </lineage>
</organism>
<reference evidence="2" key="1">
    <citation type="submission" date="2014-01" db="EMBL/GenBank/DDBJ databases">
        <authorList>
            <person name="Brown-Elliot B."/>
            <person name="Wallace R."/>
            <person name="Lenaerts A."/>
            <person name="Ordway D."/>
            <person name="DeGroote M.A."/>
            <person name="Parker T."/>
            <person name="Sizemore C."/>
            <person name="Tallon L.J."/>
            <person name="Sadzewicz L.K."/>
            <person name="Sengamalay N."/>
            <person name="Fraser C.M."/>
            <person name="Hine E."/>
            <person name="Shefchek K.A."/>
            <person name="Das S.P."/>
            <person name="Tettelin H."/>
        </authorList>
    </citation>
    <scope>NUCLEOTIDE SEQUENCE [LARGE SCALE GENOMIC DNA]</scope>
    <source>
        <strain evidence="2">4042</strain>
    </source>
</reference>
<dbReference type="EC" id="3.4.-.-" evidence="2"/>
<gene>
    <name evidence="2" type="ORF">I553_7609</name>
</gene>
<evidence type="ECO:0000313" key="2">
    <source>
        <dbReference type="EMBL" id="EUA33199.1"/>
    </source>
</evidence>
<sequence>MASWNSWSWRWNPWLMAAKGYAVLLPDPRCPPATGKTSSSVAGELGAQRHSRI</sequence>
<keyword evidence="2" id="KW-0378">Hydrolase</keyword>
<proteinExistence type="predicted"/>
<dbReference type="EMBL" id="JAOB01000047">
    <property type="protein sequence ID" value="EUA33199.1"/>
    <property type="molecule type" value="Genomic_DNA"/>
</dbReference>
<dbReference type="InterPro" id="IPR029058">
    <property type="entry name" value="AB_hydrolase_fold"/>
</dbReference>